<dbReference type="InterPro" id="IPR023198">
    <property type="entry name" value="PGP-like_dom2"/>
</dbReference>
<dbReference type="SUPFAM" id="SSF56784">
    <property type="entry name" value="HAD-like"/>
    <property type="match status" value="1"/>
</dbReference>
<reference evidence="1" key="1">
    <citation type="submission" date="2021-06" db="EMBL/GenBank/DDBJ databases">
        <title>44 bacteria genomes isolated from Dapeng, Shenzhen.</title>
        <authorList>
            <person name="Zheng W."/>
            <person name="Yu S."/>
            <person name="Huang Y."/>
        </authorList>
    </citation>
    <scope>NUCLEOTIDE SEQUENCE</scope>
    <source>
        <strain evidence="1">DP5N28-2</strain>
    </source>
</reference>
<name>A0A953HSF4_9BACT</name>
<dbReference type="Gene3D" id="1.10.150.240">
    <property type="entry name" value="Putative phosphatase, domain 2"/>
    <property type="match status" value="1"/>
</dbReference>
<accession>A0A953HSF4</accession>
<evidence type="ECO:0000313" key="2">
    <source>
        <dbReference type="Proteomes" id="UP000753961"/>
    </source>
</evidence>
<sequence length="203" mass="23734">MIKNIIFDLGGVLVHWDPLNLYRKILKKEKKAVEFLETVCTYEWNLEQDRGRSIAEANRLKINEFPNYASEIRAYYDRWEEMFDGSIRANVQVMQHYLANDKYRVFALTNWSRETFPIALKLFPFFGDFDGAVVSGEEGVIKPDPAIYQLLLNRYSLKPEESVFIDDRIENIEAAKALNFHGIHYTPAMESLAEELERITSQK</sequence>
<dbReference type="CDD" id="cd02603">
    <property type="entry name" value="HAD_sEH-N_like"/>
    <property type="match status" value="1"/>
</dbReference>
<dbReference type="Pfam" id="PF00702">
    <property type="entry name" value="Hydrolase"/>
    <property type="match status" value="1"/>
</dbReference>
<dbReference type="PANTHER" id="PTHR43611:SF3">
    <property type="entry name" value="FLAVIN MONONUCLEOTIDE HYDROLASE 1, CHLOROPLATIC"/>
    <property type="match status" value="1"/>
</dbReference>
<dbReference type="InterPro" id="IPR036412">
    <property type="entry name" value="HAD-like_sf"/>
</dbReference>
<dbReference type="RefSeq" id="WP_222579039.1">
    <property type="nucleotide sequence ID" value="NZ_JAHVHU010000005.1"/>
</dbReference>
<dbReference type="PANTHER" id="PTHR43611">
    <property type="entry name" value="ALPHA-D-GLUCOSE 1-PHOSPHATE PHOSPHATASE"/>
    <property type="match status" value="1"/>
</dbReference>
<evidence type="ECO:0000313" key="1">
    <source>
        <dbReference type="EMBL" id="MBY5957520.1"/>
    </source>
</evidence>
<proteinExistence type="predicted"/>
<gene>
    <name evidence="1" type="ORF">KUV50_05185</name>
</gene>
<dbReference type="InterPro" id="IPR006439">
    <property type="entry name" value="HAD-SF_hydro_IA"/>
</dbReference>
<dbReference type="Proteomes" id="UP000753961">
    <property type="component" value="Unassembled WGS sequence"/>
</dbReference>
<dbReference type="SFLD" id="SFLDG01129">
    <property type="entry name" value="C1.5:_HAD__Beta-PGM__Phosphata"/>
    <property type="match status" value="1"/>
</dbReference>
<dbReference type="NCBIfam" id="TIGR01509">
    <property type="entry name" value="HAD-SF-IA-v3"/>
    <property type="match status" value="1"/>
</dbReference>
<protein>
    <submittedName>
        <fullName evidence="1">HAD family phosphatase</fullName>
    </submittedName>
</protein>
<dbReference type="SFLD" id="SFLDS00003">
    <property type="entry name" value="Haloacid_Dehalogenase"/>
    <property type="match status" value="1"/>
</dbReference>
<dbReference type="Gene3D" id="3.40.50.1000">
    <property type="entry name" value="HAD superfamily/HAD-like"/>
    <property type="match status" value="1"/>
</dbReference>
<organism evidence="1 2">
    <name type="scientific">Membranihabitans marinus</name>
    <dbReference type="NCBI Taxonomy" id="1227546"/>
    <lineage>
        <taxon>Bacteria</taxon>
        <taxon>Pseudomonadati</taxon>
        <taxon>Bacteroidota</taxon>
        <taxon>Saprospiria</taxon>
        <taxon>Saprospirales</taxon>
        <taxon>Saprospiraceae</taxon>
        <taxon>Membranihabitans</taxon>
    </lineage>
</organism>
<dbReference type="EMBL" id="JAHVHU010000005">
    <property type="protein sequence ID" value="MBY5957520.1"/>
    <property type="molecule type" value="Genomic_DNA"/>
</dbReference>
<dbReference type="InterPro" id="IPR023214">
    <property type="entry name" value="HAD_sf"/>
</dbReference>
<dbReference type="AlphaFoldDB" id="A0A953HSF4"/>
<dbReference type="PRINTS" id="PR00413">
    <property type="entry name" value="HADHALOGNASE"/>
</dbReference>
<keyword evidence="2" id="KW-1185">Reference proteome</keyword>
<comment type="caution">
    <text evidence="1">The sequence shown here is derived from an EMBL/GenBank/DDBJ whole genome shotgun (WGS) entry which is preliminary data.</text>
</comment>